<dbReference type="InterPro" id="IPR050491">
    <property type="entry name" value="AmpC-like"/>
</dbReference>
<evidence type="ECO:0000256" key="1">
    <source>
        <dbReference type="SAM" id="SignalP"/>
    </source>
</evidence>
<feature type="domain" description="Beta-lactamase-related" evidence="2">
    <location>
        <begin position="48"/>
        <end position="373"/>
    </location>
</feature>
<gene>
    <name evidence="3" type="ORF">VA603_18560</name>
</gene>
<dbReference type="InterPro" id="IPR006311">
    <property type="entry name" value="TAT_signal"/>
</dbReference>
<dbReference type="EMBL" id="JAYFUH010000260">
    <property type="protein sequence ID" value="MEA5669537.1"/>
    <property type="molecule type" value="Genomic_DNA"/>
</dbReference>
<dbReference type="EC" id="3.1.1.103" evidence="3"/>
<accession>A0ABU5V8H3</accession>
<dbReference type="PANTHER" id="PTHR46825">
    <property type="entry name" value="D-ALANYL-D-ALANINE-CARBOXYPEPTIDASE/ENDOPEPTIDASE AMPH"/>
    <property type="match status" value="1"/>
</dbReference>
<dbReference type="InterPro" id="IPR001466">
    <property type="entry name" value="Beta-lactam-related"/>
</dbReference>
<proteinExistence type="predicted"/>
<dbReference type="SUPFAM" id="SSF56601">
    <property type="entry name" value="beta-lactamase/transpeptidase-like"/>
    <property type="match status" value="1"/>
</dbReference>
<evidence type="ECO:0000313" key="3">
    <source>
        <dbReference type="EMBL" id="MEA5669537.1"/>
    </source>
</evidence>
<feature type="chain" id="PRO_5046512033" evidence="1">
    <location>
        <begin position="31"/>
        <end position="566"/>
    </location>
</feature>
<dbReference type="Proteomes" id="UP001301653">
    <property type="component" value="Unassembled WGS sequence"/>
</dbReference>
<evidence type="ECO:0000259" key="2">
    <source>
        <dbReference type="Pfam" id="PF00144"/>
    </source>
</evidence>
<dbReference type="InterPro" id="IPR012338">
    <property type="entry name" value="Beta-lactam/transpept-like"/>
</dbReference>
<comment type="caution">
    <text evidence="3">The sequence shown here is derived from an EMBL/GenBank/DDBJ whole genome shotgun (WGS) entry which is preliminary data.</text>
</comment>
<keyword evidence="4" id="KW-1185">Reference proteome</keyword>
<protein>
    <submittedName>
        <fullName evidence="3">Serine hydrolase domain-containing protein</fullName>
        <ecNumber evidence="3">3.1.1.103</ecNumber>
    </submittedName>
</protein>
<keyword evidence="3" id="KW-0378">Hydrolase</keyword>
<dbReference type="GO" id="GO:0016787">
    <property type="term" value="F:hydrolase activity"/>
    <property type="evidence" value="ECO:0007669"/>
    <property type="project" value="UniProtKB-KW"/>
</dbReference>
<dbReference type="RefSeq" id="WP_323439709.1">
    <property type="nucleotide sequence ID" value="NZ_JAYFUH010000260.1"/>
</dbReference>
<feature type="signal peptide" evidence="1">
    <location>
        <begin position="1"/>
        <end position="30"/>
    </location>
</feature>
<dbReference type="PROSITE" id="PS51318">
    <property type="entry name" value="TAT"/>
    <property type="match status" value="1"/>
</dbReference>
<organism evidence="3 4">
    <name type="scientific">Stenotrophomonas capsici</name>
    <dbReference type="NCBI Taxonomy" id="3110230"/>
    <lineage>
        <taxon>Bacteria</taxon>
        <taxon>Pseudomonadati</taxon>
        <taxon>Pseudomonadota</taxon>
        <taxon>Gammaproteobacteria</taxon>
        <taxon>Lysobacterales</taxon>
        <taxon>Lysobacteraceae</taxon>
        <taxon>Stenotrophomonas</taxon>
    </lineage>
</organism>
<evidence type="ECO:0000313" key="4">
    <source>
        <dbReference type="Proteomes" id="UP001301653"/>
    </source>
</evidence>
<dbReference type="Gene3D" id="3.40.710.10">
    <property type="entry name" value="DD-peptidase/beta-lactamase superfamily"/>
    <property type="match status" value="1"/>
</dbReference>
<dbReference type="Pfam" id="PF00144">
    <property type="entry name" value="Beta-lactamase"/>
    <property type="match status" value="1"/>
</dbReference>
<name>A0ABU5V8H3_9GAMM</name>
<reference evidence="3 4" key="1">
    <citation type="submission" date="2023-12" db="EMBL/GenBank/DDBJ databases">
        <title>Stenotrophomonas guangdongensis sp. nov., isolated from wilted pepper plants (Capsicum annuum).</title>
        <authorList>
            <person name="Qiu M."/>
            <person name="Li Y."/>
            <person name="Liu Q."/>
            <person name="Zhang X."/>
            <person name="Huang Y."/>
            <person name="Guo R."/>
            <person name="Hu M."/>
            <person name="Zhou J."/>
            <person name="Zhou X."/>
        </authorList>
    </citation>
    <scope>NUCLEOTIDE SEQUENCE [LARGE SCALE GENOMIC DNA]</scope>
    <source>
        <strain evidence="3 4">MH1</strain>
    </source>
</reference>
<dbReference type="PANTHER" id="PTHR46825:SF9">
    <property type="entry name" value="BETA-LACTAMASE-RELATED DOMAIN-CONTAINING PROTEIN"/>
    <property type="match status" value="1"/>
</dbReference>
<sequence>MAYTLNRRSFLASTAALPAVGLVPASAALAAAAPAGMASLIDGERSAIVSAMAGSRIGATAVCLVQDGTPQWVEGFGHTTDVDGQAVDARTLFSIQSTSKHFAAVAVLLAVQDGLLDLDAPITRYLPAFTVNSRFERAPQERITLRLLLANRAGFTHEAPVGNNYDAASPDFETHVRSIEKTWLRFPVGERYRYSNLGFDLAGHILERAVGMPYAQWLQTRLFAPLGMQDSTADAAVHQARANRARGLQEGHAEVPSVTPLLVSGGVWTSARDMATYLAFMLSGGRHAGRQLLAPASWKQMHGFGLGGDYGLGVMRTERRYGQSPVRLLHHRGGGFGFGCVFTYCVEAGVGFAAMFNRATSAGYRFGDAVIDQLLAARFGPRAPRLPASALATIHPTPARVRAFVGHWIGRNVRAQIRSDDEGRLHLHRTEGEPGVALGVMDVDAVFTVDAEGEVVNYRYHAATGDQPAHLECASGEESLDHNDGPDLPRGPDTPQWERWLGRYRIDQWGRSSMVVEVERRSGWLYLDGTRLVVETEPGLFFTSDGEAVDFRGPVPTWRNLRLQRV</sequence>
<keyword evidence="1" id="KW-0732">Signal</keyword>